<protein>
    <submittedName>
        <fullName evidence="1">Uncharacterized protein</fullName>
    </submittedName>
</protein>
<evidence type="ECO:0000313" key="1">
    <source>
        <dbReference type="EMBL" id="GAH68171.1"/>
    </source>
</evidence>
<accession>X1HDB2</accession>
<sequence length="72" mass="8199">MGFGGSQNKDNMWRWLLKRLEQGIRGVSTKHMDFIYDIDLVTSLIWRIIDLLTEAADIINTGVAGSVNLYDI</sequence>
<reference evidence="1" key="1">
    <citation type="journal article" date="2014" name="Front. Microbiol.">
        <title>High frequency of phylogenetically diverse reductive dehalogenase-homologous genes in deep subseafloor sedimentary metagenomes.</title>
        <authorList>
            <person name="Kawai M."/>
            <person name="Futagami T."/>
            <person name="Toyoda A."/>
            <person name="Takaki Y."/>
            <person name="Nishi S."/>
            <person name="Hori S."/>
            <person name="Arai W."/>
            <person name="Tsubouchi T."/>
            <person name="Morono Y."/>
            <person name="Uchiyama I."/>
            <person name="Ito T."/>
            <person name="Fujiyama A."/>
            <person name="Inagaki F."/>
            <person name="Takami H."/>
        </authorList>
    </citation>
    <scope>NUCLEOTIDE SEQUENCE</scope>
    <source>
        <strain evidence="1">Expedition CK06-06</strain>
    </source>
</reference>
<gene>
    <name evidence="1" type="ORF">S03H2_45084</name>
</gene>
<dbReference type="AlphaFoldDB" id="X1HDB2"/>
<name>X1HDB2_9ZZZZ</name>
<dbReference type="EMBL" id="BARU01028223">
    <property type="protein sequence ID" value="GAH68171.1"/>
    <property type="molecule type" value="Genomic_DNA"/>
</dbReference>
<comment type="caution">
    <text evidence="1">The sequence shown here is derived from an EMBL/GenBank/DDBJ whole genome shotgun (WGS) entry which is preliminary data.</text>
</comment>
<organism evidence="1">
    <name type="scientific">marine sediment metagenome</name>
    <dbReference type="NCBI Taxonomy" id="412755"/>
    <lineage>
        <taxon>unclassified sequences</taxon>
        <taxon>metagenomes</taxon>
        <taxon>ecological metagenomes</taxon>
    </lineage>
</organism>
<proteinExistence type="predicted"/>